<comment type="similarity">
    <text evidence="11">Belongs to the RING-type zinc finger family. ATL subfamily.</text>
</comment>
<dbReference type="InterPro" id="IPR013083">
    <property type="entry name" value="Znf_RING/FYVE/PHD"/>
</dbReference>
<evidence type="ECO:0000256" key="7">
    <source>
        <dbReference type="ARBA" id="ARBA00022786"/>
    </source>
</evidence>
<comment type="catalytic activity">
    <reaction evidence="1">
        <text>S-ubiquitinyl-[E2 ubiquitin-conjugating enzyme]-L-cysteine + [acceptor protein]-L-lysine = [E2 ubiquitin-conjugating enzyme]-L-cysteine + N(6)-ubiquitinyl-[acceptor protein]-L-lysine.</text>
        <dbReference type="EC" id="2.3.2.27"/>
    </reaction>
</comment>
<sequence>MSSTSFSSTQLFQGIFGKFHSRKLLQFNPLNKKPSTAAPSPYSGEDNSLDSNVVMVLSFILCATFCSICLHFLINCIIKSCSSSFSSESRTDNSSPRIINEGIKQKALKTFPVVKYSADLKLPRPDTECVICLSEFAPGECVRLLPKCNHGFHVRCIDKWLRSHSSCPKCRNCLIETCQKVVGCSQAEASPSGPSTPVQETVSTVSIVVPLEPESGKMIVLITKIKQLAALQVAIGAIKVGLYV</sequence>
<comment type="subcellular location">
    <subcellularLocation>
        <location evidence="2">Membrane</location>
        <topology evidence="2">Single-pass membrane protein</topology>
    </subcellularLocation>
</comment>
<evidence type="ECO:0000256" key="5">
    <source>
        <dbReference type="ARBA" id="ARBA00022692"/>
    </source>
</evidence>
<evidence type="ECO:0000256" key="4">
    <source>
        <dbReference type="ARBA" id="ARBA00022679"/>
    </source>
</evidence>
<evidence type="ECO:0000313" key="16">
    <source>
        <dbReference type="Proteomes" id="UP000827721"/>
    </source>
</evidence>
<accession>A0ABQ8HNU5</accession>
<protein>
    <recommendedName>
        <fullName evidence="3">RING-type E3 ubiquitin transferase</fullName>
        <ecNumber evidence="3">2.3.2.27</ecNumber>
    </recommendedName>
</protein>
<evidence type="ECO:0000256" key="12">
    <source>
        <dbReference type="PROSITE-ProRule" id="PRU00175"/>
    </source>
</evidence>
<reference evidence="15 16" key="1">
    <citation type="submission" date="2021-02" db="EMBL/GenBank/DDBJ databases">
        <title>Plant Genome Project.</title>
        <authorList>
            <person name="Zhang R.-G."/>
        </authorList>
    </citation>
    <scope>NUCLEOTIDE SEQUENCE [LARGE SCALE GENOMIC DNA]</scope>
    <source>
        <tissue evidence="15">Leaves</tissue>
    </source>
</reference>
<dbReference type="Proteomes" id="UP000827721">
    <property type="component" value="Unassembled WGS sequence"/>
</dbReference>
<keyword evidence="6" id="KW-0479">Metal-binding</keyword>
<keyword evidence="12" id="KW-0863">Zinc-finger</keyword>
<dbReference type="SMART" id="SM00184">
    <property type="entry name" value="RING"/>
    <property type="match status" value="1"/>
</dbReference>
<evidence type="ECO:0000256" key="2">
    <source>
        <dbReference type="ARBA" id="ARBA00004167"/>
    </source>
</evidence>
<keyword evidence="9 13" id="KW-1133">Transmembrane helix</keyword>
<evidence type="ECO:0000256" key="8">
    <source>
        <dbReference type="ARBA" id="ARBA00022833"/>
    </source>
</evidence>
<proteinExistence type="inferred from homology"/>
<keyword evidence="8" id="KW-0862">Zinc</keyword>
<keyword evidence="16" id="KW-1185">Reference proteome</keyword>
<evidence type="ECO:0000256" key="13">
    <source>
        <dbReference type="SAM" id="Phobius"/>
    </source>
</evidence>
<name>A0ABQ8HNU5_9ROSI</name>
<evidence type="ECO:0000256" key="6">
    <source>
        <dbReference type="ARBA" id="ARBA00022723"/>
    </source>
</evidence>
<dbReference type="Gene3D" id="3.30.40.10">
    <property type="entry name" value="Zinc/RING finger domain, C3HC4 (zinc finger)"/>
    <property type="match status" value="1"/>
</dbReference>
<comment type="caution">
    <text evidence="15">The sequence shown here is derived from an EMBL/GenBank/DDBJ whole genome shotgun (WGS) entry which is preliminary data.</text>
</comment>
<feature type="domain" description="RING-type" evidence="14">
    <location>
        <begin position="129"/>
        <end position="171"/>
    </location>
</feature>
<dbReference type="SUPFAM" id="SSF57850">
    <property type="entry name" value="RING/U-box"/>
    <property type="match status" value="1"/>
</dbReference>
<dbReference type="EMBL" id="JAFEMO010000008">
    <property type="protein sequence ID" value="KAH7566012.1"/>
    <property type="molecule type" value="Genomic_DNA"/>
</dbReference>
<dbReference type="PROSITE" id="PS50089">
    <property type="entry name" value="ZF_RING_2"/>
    <property type="match status" value="1"/>
</dbReference>
<dbReference type="Pfam" id="PF13639">
    <property type="entry name" value="zf-RING_2"/>
    <property type="match status" value="1"/>
</dbReference>
<dbReference type="CDD" id="cd16461">
    <property type="entry name" value="RING-H2_EL5-like"/>
    <property type="match status" value="1"/>
</dbReference>
<dbReference type="InterPro" id="IPR001841">
    <property type="entry name" value="Znf_RING"/>
</dbReference>
<dbReference type="PANTHER" id="PTHR46905:SF7">
    <property type="entry name" value="RING-H2 FINGER PROTEIN ATL78"/>
    <property type="match status" value="1"/>
</dbReference>
<evidence type="ECO:0000256" key="11">
    <source>
        <dbReference type="ARBA" id="ARBA00024209"/>
    </source>
</evidence>
<organism evidence="15 16">
    <name type="scientific">Xanthoceras sorbifolium</name>
    <dbReference type="NCBI Taxonomy" id="99658"/>
    <lineage>
        <taxon>Eukaryota</taxon>
        <taxon>Viridiplantae</taxon>
        <taxon>Streptophyta</taxon>
        <taxon>Embryophyta</taxon>
        <taxon>Tracheophyta</taxon>
        <taxon>Spermatophyta</taxon>
        <taxon>Magnoliopsida</taxon>
        <taxon>eudicotyledons</taxon>
        <taxon>Gunneridae</taxon>
        <taxon>Pentapetalae</taxon>
        <taxon>rosids</taxon>
        <taxon>malvids</taxon>
        <taxon>Sapindales</taxon>
        <taxon>Sapindaceae</taxon>
        <taxon>Xanthoceroideae</taxon>
        <taxon>Xanthoceras</taxon>
    </lineage>
</organism>
<keyword evidence="4" id="KW-0808">Transferase</keyword>
<keyword evidence="10 13" id="KW-0472">Membrane</keyword>
<keyword evidence="7" id="KW-0833">Ubl conjugation pathway</keyword>
<evidence type="ECO:0000259" key="14">
    <source>
        <dbReference type="PROSITE" id="PS50089"/>
    </source>
</evidence>
<evidence type="ECO:0000256" key="3">
    <source>
        <dbReference type="ARBA" id="ARBA00012483"/>
    </source>
</evidence>
<evidence type="ECO:0000256" key="1">
    <source>
        <dbReference type="ARBA" id="ARBA00000900"/>
    </source>
</evidence>
<dbReference type="InterPro" id="IPR044602">
    <property type="entry name" value="ATL10/ATL72-79-like"/>
</dbReference>
<evidence type="ECO:0000256" key="10">
    <source>
        <dbReference type="ARBA" id="ARBA00023136"/>
    </source>
</evidence>
<dbReference type="EC" id="2.3.2.27" evidence="3"/>
<dbReference type="PANTHER" id="PTHR46905">
    <property type="entry name" value="RING-H2 FINGER PROTEIN ATL78"/>
    <property type="match status" value="1"/>
</dbReference>
<keyword evidence="5 13" id="KW-0812">Transmembrane</keyword>
<evidence type="ECO:0000313" key="15">
    <source>
        <dbReference type="EMBL" id="KAH7566012.1"/>
    </source>
</evidence>
<feature type="transmembrane region" description="Helical" evidence="13">
    <location>
        <begin position="53"/>
        <end position="74"/>
    </location>
</feature>
<gene>
    <name evidence="15" type="ORF">JRO89_XS08G0062400</name>
</gene>
<evidence type="ECO:0000256" key="9">
    <source>
        <dbReference type="ARBA" id="ARBA00022989"/>
    </source>
</evidence>